<gene>
    <name evidence="3" type="ORF">AWL63_07290</name>
</gene>
<dbReference type="AlphaFoldDB" id="A0A1B3Z8R2"/>
<organism evidence="3 4">
    <name type="scientific">Sphingomonas panacis</name>
    <dbReference type="NCBI Taxonomy" id="1560345"/>
    <lineage>
        <taxon>Bacteria</taxon>
        <taxon>Pseudomonadati</taxon>
        <taxon>Pseudomonadota</taxon>
        <taxon>Alphaproteobacteria</taxon>
        <taxon>Sphingomonadales</taxon>
        <taxon>Sphingomonadaceae</taxon>
        <taxon>Sphingomonas</taxon>
    </lineage>
</organism>
<dbReference type="STRING" id="1560345.AWL63_07290"/>
<evidence type="ECO:0000313" key="3">
    <source>
        <dbReference type="EMBL" id="AOH83804.1"/>
    </source>
</evidence>
<evidence type="ECO:0000313" key="4">
    <source>
        <dbReference type="Proteomes" id="UP000094256"/>
    </source>
</evidence>
<dbReference type="NCBIfam" id="NF033542">
    <property type="entry name" value="transpos_IS110"/>
    <property type="match status" value="1"/>
</dbReference>
<dbReference type="InterPro" id="IPR047650">
    <property type="entry name" value="Transpos_IS110"/>
</dbReference>
<dbReference type="GO" id="GO:0006313">
    <property type="term" value="P:DNA transposition"/>
    <property type="evidence" value="ECO:0007669"/>
    <property type="project" value="InterPro"/>
</dbReference>
<dbReference type="PANTHER" id="PTHR33055">
    <property type="entry name" value="TRANSPOSASE FOR INSERTION SEQUENCE ELEMENT IS1111A"/>
    <property type="match status" value="1"/>
</dbReference>
<dbReference type="OrthoDB" id="8261795at2"/>
<feature type="domain" description="Transposase IS116/IS110/IS902 C-terminal" evidence="2">
    <location>
        <begin position="196"/>
        <end position="271"/>
    </location>
</feature>
<dbReference type="RefSeq" id="WP_069204372.1">
    <property type="nucleotide sequence ID" value="NZ_CP014168.1"/>
</dbReference>
<dbReference type="KEGG" id="span:AWL63_07290"/>
<name>A0A1B3Z8R2_9SPHN</name>
<dbReference type="EMBL" id="CP014168">
    <property type="protein sequence ID" value="AOH83804.1"/>
    <property type="molecule type" value="Genomic_DNA"/>
</dbReference>
<feature type="domain" description="Transposase IS110-like N-terminal" evidence="1">
    <location>
        <begin position="8"/>
        <end position="153"/>
    </location>
</feature>
<keyword evidence="4" id="KW-1185">Reference proteome</keyword>
<dbReference type="Proteomes" id="UP000094256">
    <property type="component" value="Chromosome"/>
</dbReference>
<dbReference type="PANTHER" id="PTHR33055:SF3">
    <property type="entry name" value="PUTATIVE TRANSPOSASE FOR IS117-RELATED"/>
    <property type="match status" value="1"/>
</dbReference>
<protein>
    <submittedName>
        <fullName evidence="3">Uncharacterized protein</fullName>
    </submittedName>
</protein>
<evidence type="ECO:0000259" key="2">
    <source>
        <dbReference type="Pfam" id="PF02371"/>
    </source>
</evidence>
<dbReference type="InterPro" id="IPR003346">
    <property type="entry name" value="Transposase_20"/>
</dbReference>
<dbReference type="GO" id="GO:0003677">
    <property type="term" value="F:DNA binding"/>
    <property type="evidence" value="ECO:0007669"/>
    <property type="project" value="InterPro"/>
</dbReference>
<dbReference type="GO" id="GO:0004803">
    <property type="term" value="F:transposase activity"/>
    <property type="evidence" value="ECO:0007669"/>
    <property type="project" value="InterPro"/>
</dbReference>
<evidence type="ECO:0000259" key="1">
    <source>
        <dbReference type="Pfam" id="PF01548"/>
    </source>
</evidence>
<dbReference type="Pfam" id="PF01548">
    <property type="entry name" value="DEDD_Tnp_IS110"/>
    <property type="match status" value="1"/>
</dbReference>
<sequence>MPQPDLFVGIDVAKNELVVRLHPLGEEWRFANDKAGLKALERRLKAFAARYHLLIGFEATGGYERKLAALLDRLGLTAYLLDPARVRNFARAERQLAKTDPLDAAVIARCLAALHPELTPYRHDPQAARLAEHVRMRDLAVAQRIQLGNQLETLDDPAMRRLVKAQVGKLKALALRIEKAIAALIAASPDLATRERLMRSAPGIGPIVAACLLAHMPELGALSSRQAAALVGVAPFDRQSGATRKPGRCAGGRPAVRRCLYLAALAIARSKKGPLAQTCQRLRDNGKPAKVALVATMRKLIITLNAMLKSQQTYRPA</sequence>
<proteinExistence type="predicted"/>
<reference evidence="3 4" key="1">
    <citation type="submission" date="2016-01" db="EMBL/GenBank/DDBJ databases">
        <title>Complete genome and mega plasmid sequence of Sphingomonas panacis DCY99 elicits systemic resistance in rice to Xanthomonas oryzae.</title>
        <authorList>
            <person name="Kim Y.J."/>
            <person name="Yang D.C."/>
            <person name="Sing P."/>
        </authorList>
    </citation>
    <scope>NUCLEOTIDE SEQUENCE [LARGE SCALE GENOMIC DNA]</scope>
    <source>
        <strain evidence="3 4">DCY99</strain>
    </source>
</reference>
<accession>A0A1B3Z8R2</accession>
<dbReference type="Pfam" id="PF02371">
    <property type="entry name" value="Transposase_20"/>
    <property type="match status" value="1"/>
</dbReference>
<dbReference type="InterPro" id="IPR002525">
    <property type="entry name" value="Transp_IS110-like_N"/>
</dbReference>